<dbReference type="EMBL" id="VEPZ02001788">
    <property type="protein sequence ID" value="KAE8653705.1"/>
    <property type="molecule type" value="Genomic_DNA"/>
</dbReference>
<dbReference type="Proteomes" id="UP000436088">
    <property type="component" value="Unassembled WGS sequence"/>
</dbReference>
<dbReference type="AlphaFoldDB" id="A0A6A2WCK7"/>
<dbReference type="InterPro" id="IPR007612">
    <property type="entry name" value="LOR"/>
</dbReference>
<name>A0A6A2WCK7_HIBSY</name>
<evidence type="ECO:0000256" key="1">
    <source>
        <dbReference type="ARBA" id="ARBA00005437"/>
    </source>
</evidence>
<dbReference type="SUPFAM" id="SSF54518">
    <property type="entry name" value="Tubby C-terminal domain-like"/>
    <property type="match status" value="1"/>
</dbReference>
<protein>
    <submittedName>
        <fullName evidence="2">Uncharacterized protein</fullName>
    </submittedName>
</protein>
<keyword evidence="3" id="KW-1185">Reference proteome</keyword>
<evidence type="ECO:0000313" key="3">
    <source>
        <dbReference type="Proteomes" id="UP000436088"/>
    </source>
</evidence>
<evidence type="ECO:0000313" key="2">
    <source>
        <dbReference type="EMBL" id="KAE8653705.1"/>
    </source>
</evidence>
<dbReference type="PANTHER" id="PTHR31087">
    <property type="match status" value="1"/>
</dbReference>
<organism evidence="2 3">
    <name type="scientific">Hibiscus syriacus</name>
    <name type="common">Rose of Sharon</name>
    <dbReference type="NCBI Taxonomy" id="106335"/>
    <lineage>
        <taxon>Eukaryota</taxon>
        <taxon>Viridiplantae</taxon>
        <taxon>Streptophyta</taxon>
        <taxon>Embryophyta</taxon>
        <taxon>Tracheophyta</taxon>
        <taxon>Spermatophyta</taxon>
        <taxon>Magnoliopsida</taxon>
        <taxon>eudicotyledons</taxon>
        <taxon>Gunneridae</taxon>
        <taxon>Pentapetalae</taxon>
        <taxon>rosids</taxon>
        <taxon>malvids</taxon>
        <taxon>Malvales</taxon>
        <taxon>Malvaceae</taxon>
        <taxon>Malvoideae</taxon>
        <taxon>Hibiscus</taxon>
    </lineage>
</organism>
<reference evidence="2" key="1">
    <citation type="submission" date="2019-09" db="EMBL/GenBank/DDBJ databases">
        <title>Draft genome information of white flower Hibiscus syriacus.</title>
        <authorList>
            <person name="Kim Y.-M."/>
        </authorList>
    </citation>
    <scope>NUCLEOTIDE SEQUENCE [LARGE SCALE GENOMIC DNA]</scope>
    <source>
        <strain evidence="2">YM2019G1</strain>
    </source>
</reference>
<dbReference type="Pfam" id="PF04525">
    <property type="entry name" value="LOR"/>
    <property type="match status" value="1"/>
</dbReference>
<comment type="similarity">
    <text evidence="1">Belongs to the LOR family.</text>
</comment>
<sequence length="204" mass="22922">MATDEPTIKIIGDQFCVSYTLHLNVKRKVESFSHAHYDMFDSNGDVLLQIDGGAGVWNSAKKIVIKDHAGSPVITLQKVNDASCGNQQTSSWKKKWQIYEGESVEQNHCVCSVQQSDALQIKNDLDVYLASNYKEDGPDFHVTASITSLSFKVWKGNLIIDEVKHNYTWGSCQGKESFKVKVYPEVDYAFILALVVIMHETENV</sequence>
<gene>
    <name evidence="2" type="ORF">F3Y22_tig00117056pilonHSYRG00043</name>
</gene>
<proteinExistence type="inferred from homology"/>
<dbReference type="PANTHER" id="PTHR31087:SF17">
    <property type="entry name" value="PROTEIN LURP-ONE-RELATED 14-RELATED"/>
    <property type="match status" value="1"/>
</dbReference>
<accession>A0A6A2WCK7</accession>
<dbReference type="InterPro" id="IPR038595">
    <property type="entry name" value="LOR_sf"/>
</dbReference>
<comment type="caution">
    <text evidence="2">The sequence shown here is derived from an EMBL/GenBank/DDBJ whole genome shotgun (WGS) entry which is preliminary data.</text>
</comment>
<dbReference type="Gene3D" id="2.40.160.200">
    <property type="entry name" value="LURP1-related"/>
    <property type="match status" value="1"/>
</dbReference>
<dbReference type="InterPro" id="IPR025659">
    <property type="entry name" value="Tubby-like_C"/>
</dbReference>